<dbReference type="EMBL" id="JBHRTR010000019">
    <property type="protein sequence ID" value="MFC3227075.1"/>
    <property type="molecule type" value="Genomic_DNA"/>
</dbReference>
<proteinExistence type="predicted"/>
<dbReference type="Proteomes" id="UP001595528">
    <property type="component" value="Unassembled WGS sequence"/>
</dbReference>
<organism evidence="1 2">
    <name type="scientific">Marinibaculum pumilum</name>
    <dbReference type="NCBI Taxonomy" id="1766165"/>
    <lineage>
        <taxon>Bacteria</taxon>
        <taxon>Pseudomonadati</taxon>
        <taxon>Pseudomonadota</taxon>
        <taxon>Alphaproteobacteria</taxon>
        <taxon>Rhodospirillales</taxon>
        <taxon>Rhodospirillaceae</taxon>
        <taxon>Marinibaculum</taxon>
    </lineage>
</organism>
<protein>
    <submittedName>
        <fullName evidence="1">Uncharacterized protein</fullName>
    </submittedName>
</protein>
<name>A0ABV7KXN3_9PROT</name>
<sequence>MASVHSIIARHVAAAIEEAGREGIDEDTVARGLFSRVLAIYKQSRAAEDIRQELISAADNLDDEQDYTFMRP</sequence>
<dbReference type="RefSeq" id="WP_379899236.1">
    <property type="nucleotide sequence ID" value="NZ_JBHRTR010000019.1"/>
</dbReference>
<keyword evidence="2" id="KW-1185">Reference proteome</keyword>
<evidence type="ECO:0000313" key="1">
    <source>
        <dbReference type="EMBL" id="MFC3227075.1"/>
    </source>
</evidence>
<gene>
    <name evidence="1" type="ORF">ACFOGJ_07535</name>
</gene>
<accession>A0ABV7KXN3</accession>
<reference evidence="2" key="1">
    <citation type="journal article" date="2019" name="Int. J. Syst. Evol. Microbiol.">
        <title>The Global Catalogue of Microorganisms (GCM) 10K type strain sequencing project: providing services to taxonomists for standard genome sequencing and annotation.</title>
        <authorList>
            <consortium name="The Broad Institute Genomics Platform"/>
            <consortium name="The Broad Institute Genome Sequencing Center for Infectious Disease"/>
            <person name="Wu L."/>
            <person name="Ma J."/>
        </authorList>
    </citation>
    <scope>NUCLEOTIDE SEQUENCE [LARGE SCALE GENOMIC DNA]</scope>
    <source>
        <strain evidence="2">KCTC 42964</strain>
    </source>
</reference>
<comment type="caution">
    <text evidence="1">The sequence shown here is derived from an EMBL/GenBank/DDBJ whole genome shotgun (WGS) entry which is preliminary data.</text>
</comment>
<evidence type="ECO:0000313" key="2">
    <source>
        <dbReference type="Proteomes" id="UP001595528"/>
    </source>
</evidence>